<organism evidence="9">
    <name type="scientific">Eremomyces bilateralis CBS 781.70</name>
    <dbReference type="NCBI Taxonomy" id="1392243"/>
    <lineage>
        <taxon>Eukaryota</taxon>
        <taxon>Fungi</taxon>
        <taxon>Dikarya</taxon>
        <taxon>Ascomycota</taxon>
        <taxon>Pezizomycotina</taxon>
        <taxon>Dothideomycetes</taxon>
        <taxon>Dothideomycetes incertae sedis</taxon>
        <taxon>Eremomycetales</taxon>
        <taxon>Eremomycetaceae</taxon>
        <taxon>Eremomyces</taxon>
    </lineage>
</organism>
<keyword evidence="10" id="KW-1185">Reference proteome</keyword>
<dbReference type="EMBL" id="ML975153">
    <property type="protein sequence ID" value="KAF1814167.1"/>
    <property type="molecule type" value="Genomic_DNA"/>
</dbReference>
<feature type="compositionally biased region" description="Polar residues" evidence="7">
    <location>
        <begin position="387"/>
        <end position="409"/>
    </location>
</feature>
<proteinExistence type="inferred from homology"/>
<evidence type="ECO:0000256" key="5">
    <source>
        <dbReference type="ARBA" id="ARBA00044757"/>
    </source>
</evidence>
<comment type="subcellular location">
    <subcellularLocation>
        <location evidence="1">Nucleus</location>
    </subcellularLocation>
</comment>
<name>A0A6G1G7W5_9PEZI</name>
<comment type="similarity">
    <text evidence="5">Belongs to the Nibrin family.</text>
</comment>
<evidence type="ECO:0000256" key="7">
    <source>
        <dbReference type="SAM" id="MobiDB-lite"/>
    </source>
</evidence>
<dbReference type="GO" id="GO:0003684">
    <property type="term" value="F:damaged DNA binding"/>
    <property type="evidence" value="ECO:0007669"/>
    <property type="project" value="TreeGrafter"/>
</dbReference>
<dbReference type="Gene3D" id="3.40.50.10980">
    <property type="entry name" value="Nibrin, BRCT2 domain"/>
    <property type="match status" value="1"/>
</dbReference>
<keyword evidence="4" id="KW-0539">Nucleus</keyword>
<evidence type="ECO:0000256" key="6">
    <source>
        <dbReference type="SAM" id="Coils"/>
    </source>
</evidence>
<feature type="coiled-coil region" evidence="6">
    <location>
        <begin position="549"/>
        <end position="576"/>
    </location>
</feature>
<gene>
    <name evidence="9 11" type="ORF">P152DRAFT_456399</name>
</gene>
<reference evidence="11" key="2">
    <citation type="submission" date="2020-04" db="EMBL/GenBank/DDBJ databases">
        <authorList>
            <consortium name="NCBI Genome Project"/>
        </authorList>
    </citation>
    <scope>NUCLEOTIDE SEQUENCE</scope>
    <source>
        <strain evidence="11">CBS 781.70</strain>
    </source>
</reference>
<feature type="compositionally biased region" description="Low complexity" evidence="7">
    <location>
        <begin position="746"/>
        <end position="759"/>
    </location>
</feature>
<evidence type="ECO:0000256" key="2">
    <source>
        <dbReference type="ARBA" id="ARBA00022763"/>
    </source>
</evidence>
<feature type="compositionally biased region" description="Polar residues" evidence="7">
    <location>
        <begin position="684"/>
        <end position="694"/>
    </location>
</feature>
<keyword evidence="6" id="KW-0175">Coiled coil</keyword>
<keyword evidence="3" id="KW-0234">DNA repair</keyword>
<dbReference type="GO" id="GO:0007095">
    <property type="term" value="P:mitotic G2 DNA damage checkpoint signaling"/>
    <property type="evidence" value="ECO:0007669"/>
    <property type="project" value="InterPro"/>
</dbReference>
<evidence type="ECO:0000256" key="3">
    <source>
        <dbReference type="ARBA" id="ARBA00023204"/>
    </source>
</evidence>
<evidence type="ECO:0000313" key="9">
    <source>
        <dbReference type="EMBL" id="KAF1814167.1"/>
    </source>
</evidence>
<keyword evidence="2" id="KW-0227">DNA damage</keyword>
<dbReference type="Pfam" id="PF16508">
    <property type="entry name" value="NIBRIN_BRCT_II"/>
    <property type="match status" value="1"/>
</dbReference>
<dbReference type="PROSITE" id="PS50006">
    <property type="entry name" value="FHA_DOMAIN"/>
    <property type="match status" value="1"/>
</dbReference>
<dbReference type="PANTHER" id="PTHR12162:SF0">
    <property type="entry name" value="NIBRIN"/>
    <property type="match status" value="1"/>
</dbReference>
<dbReference type="InterPro" id="IPR032429">
    <property type="entry name" value="Nibrin_BRCT2"/>
</dbReference>
<dbReference type="GO" id="GO:0030870">
    <property type="term" value="C:Mre11 complex"/>
    <property type="evidence" value="ECO:0007669"/>
    <property type="project" value="InterPro"/>
</dbReference>
<feature type="compositionally biased region" description="Acidic residues" evidence="7">
    <location>
        <begin position="450"/>
        <end position="468"/>
    </location>
</feature>
<dbReference type="PANTHER" id="PTHR12162">
    <property type="entry name" value="NIBRIN-RELATED"/>
    <property type="match status" value="1"/>
</dbReference>
<evidence type="ECO:0000259" key="8">
    <source>
        <dbReference type="PROSITE" id="PS50006"/>
    </source>
</evidence>
<evidence type="ECO:0000313" key="11">
    <source>
        <dbReference type="RefSeq" id="XP_033535798.1"/>
    </source>
</evidence>
<dbReference type="OrthoDB" id="552194at2759"/>
<feature type="region of interest" description="Disordered" evidence="7">
    <location>
        <begin position="514"/>
        <end position="548"/>
    </location>
</feature>
<evidence type="ECO:0000256" key="1">
    <source>
        <dbReference type="ARBA" id="ARBA00004123"/>
    </source>
</evidence>
<dbReference type="InterPro" id="IPR000253">
    <property type="entry name" value="FHA_dom"/>
</dbReference>
<dbReference type="InterPro" id="IPR043014">
    <property type="entry name" value="Nibrin_BRCT2_sf"/>
</dbReference>
<dbReference type="Proteomes" id="UP000504638">
    <property type="component" value="Unplaced"/>
</dbReference>
<sequence length="805" mass="89727">MWTLESTGDLFGGRQIWLRPGTKHLFGRTKPPQGEGSPIERNHYIDNKSVSRKHIVIEVQTVHPGAATSLRSRSKITVTDTSKVGTKVDEDKFSGSSRELSNHEHRIQLGLYDQAFIVKWQPVVITFISYPKSLKNNPDPFKIMQERLEPLDIKITREYVVGSTTHIVSNKRNIATGLQALINGSYIVTDSFVDAVMEAAQAPADASDPDSDFLLDNDFSNMPNPMKYMPPAGKEPIPRPPEYFKPNPARADIFSGYTFIFSNSTQFKSLGEVVNTGGGKAFEFELKPQVSTVQDFITYVANIAGEKGLSSIRNFKSGKGIVIVRNKDNDSWTSSWQRQVEAELKQEALNQNALLEIILTINPSVLRKPLTAGIEVPSSFPAPPSSTQPSQRYISQPSAQSSRQTQVESESVEMKTESQPRRRPPRKLVTQSRFTGFDDYKPEPRSMVPEPEEDSLIPDSVPDADVESEAQSVDHMEIQPVGTRSRKRKASPVEGDKGDLVDELLSGTAAMKRRRLAQGVEGGAKSRTRAQSISREESSGRTSLFKKKKKDVEIDVLESARERREAEEEVGRLDAEALHSAMEGMDIEAIRSLVQVEEMLIQPRANKPAPASGDRWDDRWDGRRNFKKFRKVGGQAPMRGSKIIVPLEEVKRKEYGMGQDYFFEENSGARPPIPAGSTFERTQDSLPTGQQQSKHPAASPRDGSEAPRNAATVDLTFEDDYQDTMEVPESPQTVASETQRSKRSTKGTQTSTTQASTSKAAKKRPAEAEPPRPPPMKKARAVARARSPDESEGEDDLRFKFRKRR</sequence>
<evidence type="ECO:0000313" key="10">
    <source>
        <dbReference type="Proteomes" id="UP000504638"/>
    </source>
</evidence>
<dbReference type="RefSeq" id="XP_033535798.1">
    <property type="nucleotide sequence ID" value="XM_033679000.1"/>
</dbReference>
<dbReference type="InterPro" id="IPR040227">
    <property type="entry name" value="Nibrin-rel"/>
</dbReference>
<reference evidence="11" key="3">
    <citation type="submission" date="2025-04" db="UniProtKB">
        <authorList>
            <consortium name="RefSeq"/>
        </authorList>
    </citation>
    <scope>IDENTIFICATION</scope>
    <source>
        <strain evidence="11">CBS 781.70</strain>
    </source>
</reference>
<dbReference type="InterPro" id="IPR008984">
    <property type="entry name" value="SMAD_FHA_dom_sf"/>
</dbReference>
<reference evidence="9 11" key="1">
    <citation type="submission" date="2020-01" db="EMBL/GenBank/DDBJ databases">
        <authorList>
            <consortium name="DOE Joint Genome Institute"/>
            <person name="Haridas S."/>
            <person name="Albert R."/>
            <person name="Binder M."/>
            <person name="Bloem J."/>
            <person name="Labutti K."/>
            <person name="Salamov A."/>
            <person name="Andreopoulos B."/>
            <person name="Baker S.E."/>
            <person name="Barry K."/>
            <person name="Bills G."/>
            <person name="Bluhm B.H."/>
            <person name="Cannon C."/>
            <person name="Castanera R."/>
            <person name="Culley D.E."/>
            <person name="Daum C."/>
            <person name="Ezra D."/>
            <person name="Gonzalez J.B."/>
            <person name="Henrissat B."/>
            <person name="Kuo A."/>
            <person name="Liang C."/>
            <person name="Lipzen A."/>
            <person name="Lutzoni F."/>
            <person name="Magnuson J."/>
            <person name="Mondo S."/>
            <person name="Nolan M."/>
            <person name="Ohm R."/>
            <person name="Pangilinan J."/>
            <person name="Park H.-J."/>
            <person name="Ramirez L."/>
            <person name="Alfaro M."/>
            <person name="Sun H."/>
            <person name="Tritt A."/>
            <person name="Yoshinaga Y."/>
            <person name="Zwiers L.-H."/>
            <person name="Turgeon B.G."/>
            <person name="Goodwin S.B."/>
            <person name="Spatafora J.W."/>
            <person name="Crous P.W."/>
            <person name="Grigoriev I.V."/>
        </authorList>
    </citation>
    <scope>NUCLEOTIDE SEQUENCE</scope>
    <source>
        <strain evidence="9 11">CBS 781.70</strain>
    </source>
</reference>
<feature type="region of interest" description="Disordered" evidence="7">
    <location>
        <begin position="663"/>
        <end position="805"/>
    </location>
</feature>
<dbReference type="GO" id="GO:0000724">
    <property type="term" value="P:double-strand break repair via homologous recombination"/>
    <property type="evidence" value="ECO:0007669"/>
    <property type="project" value="TreeGrafter"/>
</dbReference>
<dbReference type="Gene3D" id="2.60.200.20">
    <property type="match status" value="1"/>
</dbReference>
<feature type="region of interest" description="Disordered" evidence="7">
    <location>
        <begin position="377"/>
        <end position="502"/>
    </location>
</feature>
<dbReference type="GeneID" id="54419570"/>
<dbReference type="SUPFAM" id="SSF49879">
    <property type="entry name" value="SMAD/FHA domain"/>
    <property type="match status" value="1"/>
</dbReference>
<feature type="domain" description="FHA" evidence="8">
    <location>
        <begin position="24"/>
        <end position="93"/>
    </location>
</feature>
<evidence type="ECO:0000256" key="4">
    <source>
        <dbReference type="ARBA" id="ARBA00023242"/>
    </source>
</evidence>
<protein>
    <recommendedName>
        <fullName evidence="8">FHA domain-containing protein</fullName>
    </recommendedName>
</protein>
<dbReference type="AlphaFoldDB" id="A0A6G1G7W5"/>
<accession>A0A6G1G7W5</accession>